<evidence type="ECO:0000256" key="2">
    <source>
        <dbReference type="ARBA" id="ARBA00023180"/>
    </source>
</evidence>
<dbReference type="PANTHER" id="PTHR34853">
    <property type="match status" value="1"/>
</dbReference>
<evidence type="ECO:0000256" key="3">
    <source>
        <dbReference type="ARBA" id="ARBA00023369"/>
    </source>
</evidence>
<dbReference type="Gene3D" id="3.40.50.1820">
    <property type="entry name" value="alpha/beta hydrolase"/>
    <property type="match status" value="1"/>
</dbReference>
<sequence>MRLWALFLILSLAVAAPTTLKPPSEDDFYNPPDGYEDEELGTILKWRTPPARIRSIYFPVNVQNTWQMLVRSEDEYGNATAIVSTIFEPYNANSSRLVAYNVAEDASSIDCSPSYTFEGGGGIGTIIGKAEMILIQGALELGYYVVSTDYESSIGAFTAGPLSGISVLNTIKATLTTSNTTGINPDCEIVLWGYSGGTIPGGWAAAMQPSYYEELTGQLKGAALGGWVTNITATAEIIDGTIFAGLTPNAITGLAKQYPAINDAINEYITDKTENEDFNSAPDYCLLPSVLHYAYDQFFTGPDPWAKSGWSILSEERVKTVLNANTLGIDATKEYFPEIPMFVFHGRKDEVVPFKDAQRVYDVWCDAGIESFEFATSNSTGHILEVIEGSGAALKWISDIFNGVPPIKGCKQTSRSTNLLYPGAYKGYYEILTALIENVAGTKIGPSDSENVKRWLEPELKKRGKL</sequence>
<dbReference type="Gene3D" id="1.10.260.130">
    <property type="match status" value="1"/>
</dbReference>
<dbReference type="AlphaFoldDB" id="G3B4K3"/>
<accession>G3B4K3</accession>
<feature type="signal peptide" evidence="4">
    <location>
        <begin position="1"/>
        <end position="15"/>
    </location>
</feature>
<keyword evidence="1 4" id="KW-0732">Signal</keyword>
<dbReference type="SUPFAM" id="SSF53474">
    <property type="entry name" value="alpha/beta-Hydrolases"/>
    <property type="match status" value="1"/>
</dbReference>
<evidence type="ECO:0000313" key="6">
    <source>
        <dbReference type="Proteomes" id="UP000000707"/>
    </source>
</evidence>
<dbReference type="PIRSF" id="PIRSF029171">
    <property type="entry name" value="Esterase_LipA"/>
    <property type="match status" value="1"/>
</dbReference>
<dbReference type="GO" id="GO:0016042">
    <property type="term" value="P:lipid catabolic process"/>
    <property type="evidence" value="ECO:0007669"/>
    <property type="project" value="InterPro"/>
</dbReference>
<dbReference type="GeneID" id="18247210"/>
<dbReference type="EMBL" id="GL996521">
    <property type="protein sequence ID" value="EGV64305.1"/>
    <property type="molecule type" value="Genomic_DNA"/>
</dbReference>
<keyword evidence="2" id="KW-0325">Glycoprotein</keyword>
<feature type="chain" id="PRO_5011938870" evidence="4">
    <location>
        <begin position="16"/>
        <end position="466"/>
    </location>
</feature>
<gene>
    <name evidence="5" type="ORF">CANTEDRAFT_114003</name>
</gene>
<reference evidence="5 6" key="1">
    <citation type="journal article" date="2011" name="Proc. Natl. Acad. Sci. U.S.A.">
        <title>Comparative genomics of xylose-fermenting fungi for enhanced biofuel production.</title>
        <authorList>
            <person name="Wohlbach D.J."/>
            <person name="Kuo A."/>
            <person name="Sato T.K."/>
            <person name="Potts K.M."/>
            <person name="Salamov A.A."/>
            <person name="LaButti K.M."/>
            <person name="Sun H."/>
            <person name="Clum A."/>
            <person name="Pangilinan J.L."/>
            <person name="Lindquist E.A."/>
            <person name="Lucas S."/>
            <person name="Lapidus A."/>
            <person name="Jin M."/>
            <person name="Gunawan C."/>
            <person name="Balan V."/>
            <person name="Dale B.E."/>
            <person name="Jeffries T.W."/>
            <person name="Zinkel R."/>
            <person name="Barry K.W."/>
            <person name="Grigoriev I.V."/>
            <person name="Gasch A.P."/>
        </authorList>
    </citation>
    <scope>NUCLEOTIDE SEQUENCE [LARGE SCALE GENOMIC DNA]</scope>
    <source>
        <strain evidence="5">ATCC 10573</strain>
        <strain evidence="6">ATCC 10573 / BCRC 21748 / CBS 615 / JCM 9827 / NBRC 10315 / NRRL Y-1498 / VKM Y-70</strain>
    </source>
</reference>
<dbReference type="InterPro" id="IPR029058">
    <property type="entry name" value="AB_hydrolase_fold"/>
</dbReference>
<comment type="catalytic activity">
    <reaction evidence="3">
        <text>a triacylglycerol + H2O = a diacylglycerol + a fatty acid + H(+)</text>
        <dbReference type="Rhea" id="RHEA:12044"/>
        <dbReference type="ChEBI" id="CHEBI:15377"/>
        <dbReference type="ChEBI" id="CHEBI:15378"/>
        <dbReference type="ChEBI" id="CHEBI:17855"/>
        <dbReference type="ChEBI" id="CHEBI:18035"/>
        <dbReference type="ChEBI" id="CHEBI:28868"/>
        <dbReference type="EC" id="3.1.1.3"/>
    </reaction>
    <physiologicalReaction direction="left-to-right" evidence="3">
        <dbReference type="Rhea" id="RHEA:12045"/>
    </physiologicalReaction>
</comment>
<dbReference type="PANTHER" id="PTHR34853:SF1">
    <property type="entry name" value="LIPASE 5"/>
    <property type="match status" value="1"/>
</dbReference>
<dbReference type="EMBL" id="GL996521">
    <property type="protein sequence ID" value="EGV64306.1"/>
    <property type="molecule type" value="Genomic_DNA"/>
</dbReference>
<dbReference type="Proteomes" id="UP000000707">
    <property type="component" value="Unassembled WGS sequence"/>
</dbReference>
<dbReference type="HOGENOM" id="CLU_029538_5_0_1"/>
<evidence type="ECO:0000313" key="5">
    <source>
        <dbReference type="EMBL" id="EGV64305.1"/>
    </source>
</evidence>
<keyword evidence="6" id="KW-1185">Reference proteome</keyword>
<organism evidence="6">
    <name type="scientific">Candida tenuis (strain ATCC 10573 / BCRC 21748 / CBS 615 / JCM 9827 / NBRC 10315 / NRRL Y-1498 / VKM Y-70)</name>
    <name type="common">Yeast</name>
    <name type="synonym">Yamadazyma tenuis</name>
    <dbReference type="NCBI Taxonomy" id="590646"/>
    <lineage>
        <taxon>Eukaryota</taxon>
        <taxon>Fungi</taxon>
        <taxon>Dikarya</taxon>
        <taxon>Ascomycota</taxon>
        <taxon>Saccharomycotina</taxon>
        <taxon>Pichiomycetes</taxon>
        <taxon>Debaryomycetaceae</taxon>
        <taxon>Yamadazyma</taxon>
    </lineage>
</organism>
<dbReference type="Pfam" id="PF03583">
    <property type="entry name" value="LIP"/>
    <property type="match status" value="1"/>
</dbReference>
<dbReference type="KEGG" id="cten:18247210"/>
<dbReference type="GO" id="GO:0004806">
    <property type="term" value="F:triacylglycerol lipase activity"/>
    <property type="evidence" value="ECO:0007669"/>
    <property type="project" value="UniProtKB-EC"/>
</dbReference>
<dbReference type="eggNOG" id="ENOG502S2P7">
    <property type="taxonomic scope" value="Eukaryota"/>
</dbReference>
<proteinExistence type="predicted"/>
<evidence type="ECO:0000256" key="1">
    <source>
        <dbReference type="ARBA" id="ARBA00022729"/>
    </source>
</evidence>
<evidence type="ECO:0000256" key="4">
    <source>
        <dbReference type="SAM" id="SignalP"/>
    </source>
</evidence>
<dbReference type="RefSeq" id="XP_006686620.1">
    <property type="nucleotide sequence ID" value="XM_006686557.1"/>
</dbReference>
<protein>
    <submittedName>
        <fullName evidence="5">LIP-domain-containing protein</fullName>
    </submittedName>
</protein>
<dbReference type="OrthoDB" id="2373480at2759"/>
<dbReference type="InterPro" id="IPR005152">
    <property type="entry name" value="Lipase_secreted"/>
</dbReference>
<name>G3B4K3_CANTC</name>